<protein>
    <recommendedName>
        <fullName evidence="5">HotDog ACOT-type domain-containing protein</fullName>
    </recommendedName>
</protein>
<gene>
    <name evidence="6" type="ORF">CLODIP_2_CD15866</name>
</gene>
<dbReference type="InterPro" id="IPR033120">
    <property type="entry name" value="HOTDOG_ACOT"/>
</dbReference>
<keyword evidence="4" id="KW-0809">Transit peptide</keyword>
<dbReference type="PANTHER" id="PTHR12655:SF0">
    <property type="entry name" value="ACYL-COENZYME A THIOESTERASE 9, MITOCHONDRIAL"/>
    <property type="match status" value="1"/>
</dbReference>
<comment type="caution">
    <text evidence="6">The sequence shown here is derived from an EMBL/GenBank/DDBJ whole genome shotgun (WGS) entry which is preliminary data.</text>
</comment>
<proteinExistence type="inferred from homology"/>
<dbReference type="CDD" id="cd03442">
    <property type="entry name" value="BFIT_BACH"/>
    <property type="match status" value="2"/>
</dbReference>
<dbReference type="PANTHER" id="PTHR12655">
    <property type="entry name" value="ACYL-COA THIOESTERASE"/>
    <property type="match status" value="1"/>
</dbReference>
<evidence type="ECO:0000259" key="5">
    <source>
        <dbReference type="PROSITE" id="PS51770"/>
    </source>
</evidence>
<evidence type="ECO:0000256" key="3">
    <source>
        <dbReference type="ARBA" id="ARBA00022801"/>
    </source>
</evidence>
<dbReference type="GO" id="GO:0005739">
    <property type="term" value="C:mitochondrion"/>
    <property type="evidence" value="ECO:0007669"/>
    <property type="project" value="TreeGrafter"/>
</dbReference>
<dbReference type="FunFam" id="3.10.129.10:FF:000051">
    <property type="entry name" value="Acyl-coa thioesterase"/>
    <property type="match status" value="1"/>
</dbReference>
<evidence type="ECO:0000256" key="2">
    <source>
        <dbReference type="ARBA" id="ARBA00022737"/>
    </source>
</evidence>
<reference evidence="6 7" key="1">
    <citation type="submission" date="2020-04" db="EMBL/GenBank/DDBJ databases">
        <authorList>
            <person name="Alioto T."/>
            <person name="Alioto T."/>
            <person name="Gomez Garrido J."/>
        </authorList>
    </citation>
    <scope>NUCLEOTIDE SEQUENCE [LARGE SCALE GENOMIC DNA]</scope>
</reference>
<keyword evidence="2" id="KW-0677">Repeat</keyword>
<dbReference type="GO" id="GO:0047617">
    <property type="term" value="F:fatty acyl-CoA hydrolase activity"/>
    <property type="evidence" value="ECO:0007669"/>
    <property type="project" value="TreeGrafter"/>
</dbReference>
<name>A0A8S1BXP3_9INSE</name>
<dbReference type="GO" id="GO:0006637">
    <property type="term" value="P:acyl-CoA metabolic process"/>
    <property type="evidence" value="ECO:0007669"/>
    <property type="project" value="TreeGrafter"/>
</dbReference>
<feature type="domain" description="HotDog ACOT-type" evidence="5">
    <location>
        <begin position="106"/>
        <end position="228"/>
    </location>
</feature>
<dbReference type="EMBL" id="CADEPI010000006">
    <property type="protein sequence ID" value="CAB3361653.1"/>
    <property type="molecule type" value="Genomic_DNA"/>
</dbReference>
<dbReference type="AlphaFoldDB" id="A0A8S1BXP3"/>
<keyword evidence="3" id="KW-0378">Hydrolase</keyword>
<evidence type="ECO:0000256" key="1">
    <source>
        <dbReference type="ARBA" id="ARBA00010458"/>
    </source>
</evidence>
<dbReference type="SUPFAM" id="SSF54637">
    <property type="entry name" value="Thioesterase/thiol ester dehydrase-isomerase"/>
    <property type="match status" value="2"/>
</dbReference>
<dbReference type="Proteomes" id="UP000494165">
    <property type="component" value="Unassembled WGS sequence"/>
</dbReference>
<evidence type="ECO:0000256" key="4">
    <source>
        <dbReference type="ARBA" id="ARBA00022946"/>
    </source>
</evidence>
<evidence type="ECO:0000313" key="6">
    <source>
        <dbReference type="EMBL" id="CAB3361653.1"/>
    </source>
</evidence>
<dbReference type="PROSITE" id="PS51770">
    <property type="entry name" value="HOTDOG_ACOT"/>
    <property type="match status" value="2"/>
</dbReference>
<dbReference type="OrthoDB" id="331699at2759"/>
<dbReference type="FunFam" id="3.10.129.10:FF:000012">
    <property type="entry name" value="Acyl-coenzyme A thioesterase 9, mitochondrial"/>
    <property type="match status" value="1"/>
</dbReference>
<evidence type="ECO:0000313" key="7">
    <source>
        <dbReference type="Proteomes" id="UP000494165"/>
    </source>
</evidence>
<keyword evidence="7" id="KW-1185">Reference proteome</keyword>
<accession>A0A8S1BXP3</accession>
<organism evidence="6 7">
    <name type="scientific">Cloeon dipterum</name>
    <dbReference type="NCBI Taxonomy" id="197152"/>
    <lineage>
        <taxon>Eukaryota</taxon>
        <taxon>Metazoa</taxon>
        <taxon>Ecdysozoa</taxon>
        <taxon>Arthropoda</taxon>
        <taxon>Hexapoda</taxon>
        <taxon>Insecta</taxon>
        <taxon>Pterygota</taxon>
        <taxon>Palaeoptera</taxon>
        <taxon>Ephemeroptera</taxon>
        <taxon>Pisciforma</taxon>
        <taxon>Baetidae</taxon>
        <taxon>Cloeon</taxon>
    </lineage>
</organism>
<dbReference type="InterPro" id="IPR029069">
    <property type="entry name" value="HotDog_dom_sf"/>
</dbReference>
<feature type="domain" description="HotDog ACOT-type" evidence="5">
    <location>
        <begin position="308"/>
        <end position="420"/>
    </location>
</feature>
<sequence length="450" mass="51570">MEKIQGIIHSTMSTTAGISALKFLNGIGRQRSFGPRILTQFMGKFLHTKQGEHQTMQHVKERLVEHMGVSQGYKPLQMQRSHLLDMLPCSQSELPIRAPSDSFDSAIIPLSSSPSLQEKYITFLGHVRTGRLMEDMDLFAVWVAHKHILNPRQKEGMPTPYVLVTVLVDQINFEDIIPKPDCDIRLSGHVSWVGRSSIEITVWLEQEYIGTWQRLTRATFLMAARDPTGHGPAIVNALEPVTPEEKARYNYGEMNKKRRTAVQRASLLKTGPSAEEQAIIHELFLQTVDPKDTTFHRRILPMHAMWMEEATLTNIVFCHPEDRNLHNKVFGGFLMRQALELSWAAGYLYSKFRPKLCHISDIGFHKPVDVGSLLRLKAFVNYTESNYLQIVCHAEVFDPRTGQHNTTNQFHYTYETPDQVPKLYPKTYDEAMMYLDGRRHFQHVMGLSGK</sequence>
<comment type="similarity">
    <text evidence="1">Belongs to the acyl coenzyme A hydrolase family.</text>
</comment>
<dbReference type="Gene3D" id="3.10.129.10">
    <property type="entry name" value="Hotdog Thioesterase"/>
    <property type="match status" value="2"/>
</dbReference>